<dbReference type="AlphaFoldDB" id="A0A090I844"/>
<keyword evidence="3" id="KW-1185">Reference proteome</keyword>
<dbReference type="InterPro" id="IPR001387">
    <property type="entry name" value="Cro/C1-type_HTH"/>
</dbReference>
<name>A0A090I844_9GAMM</name>
<dbReference type="KEGG" id="awd:AWOD_p920_29"/>
<sequence>MTLNMNKKLDTLLSNIPYRKLMTNTQITGSSLFMYRKGVREPTIQTLDKIVRFFNQSMSTFIYDEHQLSLPPNVFIAPDNSMLPIVGAGQFVIFEPVENNLIMSDGLYLIKGKHNKPDNIKHVQWIESAKQYLLRCNDDSVLPEIEKKPYFIGQVISVMQPIKHKDRV</sequence>
<organism evidence="2 3">
    <name type="scientific">Aliivibrio wodanis</name>
    <dbReference type="NCBI Taxonomy" id="80852"/>
    <lineage>
        <taxon>Bacteria</taxon>
        <taxon>Pseudomonadati</taxon>
        <taxon>Pseudomonadota</taxon>
        <taxon>Gammaproteobacteria</taxon>
        <taxon>Vibrionales</taxon>
        <taxon>Vibrionaceae</taxon>
        <taxon>Aliivibrio</taxon>
    </lineage>
</organism>
<reference evidence="3" key="1">
    <citation type="submission" date="2014-09" db="EMBL/GenBank/DDBJ databases">
        <authorList>
            <person name="Hjerde E."/>
        </authorList>
    </citation>
    <scope>NUCLEOTIDE SEQUENCE [LARGE SCALE GENOMIC DNA]</scope>
    <source>
        <strain evidence="3">06/09/139</strain>
        <plasmid evidence="3">pAWOD920</plasmid>
    </source>
</reference>
<dbReference type="PROSITE" id="PS50943">
    <property type="entry name" value="HTH_CROC1"/>
    <property type="match status" value="1"/>
</dbReference>
<protein>
    <recommendedName>
        <fullName evidence="1">HTH cro/C1-type domain-containing protein</fullName>
    </recommendedName>
</protein>
<evidence type="ECO:0000313" key="2">
    <source>
        <dbReference type="EMBL" id="CED57955.1"/>
    </source>
</evidence>
<feature type="domain" description="HTH cro/C1-type" evidence="1">
    <location>
        <begin position="27"/>
        <end position="61"/>
    </location>
</feature>
<dbReference type="Proteomes" id="UP000032427">
    <property type="component" value="Plasmid pAWOD920"/>
</dbReference>
<dbReference type="EMBL" id="LN554848">
    <property type="protein sequence ID" value="CED57955.1"/>
    <property type="molecule type" value="Genomic_DNA"/>
</dbReference>
<dbReference type="HOGENOM" id="CLU_1583116_0_0_6"/>
<dbReference type="PATRIC" id="fig|80852.17.peg.4189"/>
<evidence type="ECO:0000259" key="1">
    <source>
        <dbReference type="PROSITE" id="PS50943"/>
    </source>
</evidence>
<accession>A0A090I844</accession>
<keyword evidence="2" id="KW-0614">Plasmid</keyword>
<geneLocation type="plasmid" evidence="2 3">
    <name>pAWOD920</name>
</geneLocation>
<gene>
    <name evidence="2" type="ORF">AWOD_p920_29</name>
</gene>
<proteinExistence type="predicted"/>
<evidence type="ECO:0000313" key="3">
    <source>
        <dbReference type="Proteomes" id="UP000032427"/>
    </source>
</evidence>